<dbReference type="Proteomes" id="UP000266177">
    <property type="component" value="Unassembled WGS sequence"/>
</dbReference>
<dbReference type="EMBL" id="QYZD01000002">
    <property type="protein sequence ID" value="RJG26110.1"/>
    <property type="molecule type" value="Genomic_DNA"/>
</dbReference>
<name>A0A3A3GP37_PANTH</name>
<reference evidence="1 2" key="1">
    <citation type="submission" date="2018-09" db="EMBL/GenBank/DDBJ databases">
        <title>Paenibacillus SK2017-BO5.</title>
        <authorList>
            <person name="Piskunova J.V."/>
            <person name="Dubiley S.A."/>
            <person name="Severinov K.V."/>
        </authorList>
    </citation>
    <scope>NUCLEOTIDE SEQUENCE [LARGE SCALE GENOMIC DNA]</scope>
    <source>
        <strain evidence="1 2">BO5</strain>
    </source>
</reference>
<dbReference type="OrthoDB" id="2691359at2"/>
<evidence type="ECO:0000313" key="2">
    <source>
        <dbReference type="Proteomes" id="UP000266177"/>
    </source>
</evidence>
<dbReference type="AlphaFoldDB" id="A0A3A3GP37"/>
<evidence type="ECO:0000313" key="1">
    <source>
        <dbReference type="EMBL" id="RJG26110.1"/>
    </source>
</evidence>
<dbReference type="RefSeq" id="WP_119791150.1">
    <property type="nucleotide sequence ID" value="NZ_QYZD01000002.1"/>
</dbReference>
<gene>
    <name evidence="1" type="ORF">DQX05_04260</name>
</gene>
<proteinExistence type="predicted"/>
<protein>
    <submittedName>
        <fullName evidence="1">DUF3907 family protein</fullName>
    </submittedName>
</protein>
<dbReference type="InterPro" id="IPR025013">
    <property type="entry name" value="DUF3907"/>
</dbReference>
<comment type="caution">
    <text evidence="1">The sequence shown here is derived from an EMBL/GenBank/DDBJ whole genome shotgun (WGS) entry which is preliminary data.</text>
</comment>
<sequence length="166" mass="19408">MSASTVRQQCELARGHVAQAADKLEQFLNGHTLAHLAGEQTDEETLAFYKGILADFRHLLVFSEVSYERLGVALRRANFEQPFAEKALYELYHHCVHAFFNPKHEAYTEDGRYAYTGREAIRFRITPEPGVKRLVQELSRLFEELREELSYYESDYLSERRMQLTQ</sequence>
<dbReference type="Pfam" id="PF13047">
    <property type="entry name" value="DUF3907"/>
    <property type="match status" value="1"/>
</dbReference>
<accession>A0A3A3GP37</accession>
<organism evidence="1 2">
    <name type="scientific">Paenibacillus thiaminolyticus</name>
    <name type="common">Bacillus thiaminolyticus</name>
    <dbReference type="NCBI Taxonomy" id="49283"/>
    <lineage>
        <taxon>Bacteria</taxon>
        <taxon>Bacillati</taxon>
        <taxon>Bacillota</taxon>
        <taxon>Bacilli</taxon>
        <taxon>Bacillales</taxon>
        <taxon>Paenibacillaceae</taxon>
        <taxon>Paenibacillus</taxon>
    </lineage>
</organism>